<proteinExistence type="inferred from homology"/>
<accession>A0A834I898</accession>
<evidence type="ECO:0000313" key="6">
    <source>
        <dbReference type="Proteomes" id="UP000625711"/>
    </source>
</evidence>
<dbReference type="GO" id="GO:0006506">
    <property type="term" value="P:GPI anchor biosynthetic process"/>
    <property type="evidence" value="ECO:0007669"/>
    <property type="project" value="UniProtKB-UniPathway"/>
</dbReference>
<comment type="caution">
    <text evidence="5">The sequence shown here is derived from an EMBL/GenBank/DDBJ whole genome shotgun (WGS) entry which is preliminary data.</text>
</comment>
<dbReference type="GO" id="GO:0000506">
    <property type="term" value="C:glycosylphosphatidylinositol-N-acetylglucosaminyltransferase (GPI-GnT) complex"/>
    <property type="evidence" value="ECO:0007669"/>
    <property type="project" value="InterPro"/>
</dbReference>
<dbReference type="PANTHER" id="PTHR15231:SF1">
    <property type="entry name" value="PHOSPHATIDYLINOSITOL N-ACETYLGLUCOSAMINYLTRANSFERASE SUBUNIT H"/>
    <property type="match status" value="1"/>
</dbReference>
<keyword evidence="3" id="KW-0812">Transmembrane</keyword>
<evidence type="ECO:0000259" key="4">
    <source>
        <dbReference type="Pfam" id="PF10181"/>
    </source>
</evidence>
<keyword evidence="3" id="KW-0472">Membrane</keyword>
<comment type="pathway">
    <text evidence="1">Glycolipid biosynthesis; glycosylphosphatidylinositol-anchor biosynthesis.</text>
</comment>
<comment type="similarity">
    <text evidence="2">Belongs to the PIGH family.</text>
</comment>
<dbReference type="InterPro" id="IPR019328">
    <property type="entry name" value="PIGH-H_dom"/>
</dbReference>
<evidence type="ECO:0000256" key="2">
    <source>
        <dbReference type="ARBA" id="ARBA00009610"/>
    </source>
</evidence>
<name>A0A834I898_RHYFE</name>
<feature type="domain" description="Phosphatidylinositol N-acetylglucosaminyltransferase subunit H conserved" evidence="4">
    <location>
        <begin position="34"/>
        <end position="97"/>
    </location>
</feature>
<dbReference type="AlphaFoldDB" id="A0A834I898"/>
<dbReference type="OrthoDB" id="6256716at2759"/>
<evidence type="ECO:0000256" key="1">
    <source>
        <dbReference type="ARBA" id="ARBA00004687"/>
    </source>
</evidence>
<evidence type="ECO:0000313" key="5">
    <source>
        <dbReference type="EMBL" id="KAF7274879.1"/>
    </source>
</evidence>
<dbReference type="Pfam" id="PF10181">
    <property type="entry name" value="PIG-H"/>
    <property type="match status" value="1"/>
</dbReference>
<dbReference type="InterPro" id="IPR044215">
    <property type="entry name" value="PIG-H"/>
</dbReference>
<keyword evidence="3" id="KW-1133">Transmembrane helix</keyword>
<gene>
    <name evidence="5" type="ORF">GWI33_012459</name>
</gene>
<dbReference type="Proteomes" id="UP000625711">
    <property type="component" value="Unassembled WGS sequence"/>
</dbReference>
<dbReference type="EMBL" id="JAACXV010011925">
    <property type="protein sequence ID" value="KAF7274879.1"/>
    <property type="molecule type" value="Genomic_DNA"/>
</dbReference>
<organism evidence="5 6">
    <name type="scientific">Rhynchophorus ferrugineus</name>
    <name type="common">Red palm weevil</name>
    <name type="synonym">Curculio ferrugineus</name>
    <dbReference type="NCBI Taxonomy" id="354439"/>
    <lineage>
        <taxon>Eukaryota</taxon>
        <taxon>Metazoa</taxon>
        <taxon>Ecdysozoa</taxon>
        <taxon>Arthropoda</taxon>
        <taxon>Hexapoda</taxon>
        <taxon>Insecta</taxon>
        <taxon>Pterygota</taxon>
        <taxon>Neoptera</taxon>
        <taxon>Endopterygota</taxon>
        <taxon>Coleoptera</taxon>
        <taxon>Polyphaga</taxon>
        <taxon>Cucujiformia</taxon>
        <taxon>Curculionidae</taxon>
        <taxon>Dryophthorinae</taxon>
        <taxon>Rhynchophorus</taxon>
    </lineage>
</organism>
<evidence type="ECO:0000256" key="3">
    <source>
        <dbReference type="SAM" id="Phobius"/>
    </source>
</evidence>
<sequence length="119" mass="13651">MLLQYSNTFVITGVLIVLFYVAYIHLCTILEENITAIKGFGYQIKAKGRLKDSSIFIPYAIVQHIFLNEVIIKNRVIFLATFLTKNEKGEDKLVPLFTSTVPKLDCLKILYQELVTLHK</sequence>
<reference evidence="5" key="1">
    <citation type="submission" date="2020-08" db="EMBL/GenBank/DDBJ databases">
        <title>Genome sequencing and assembly of the red palm weevil Rhynchophorus ferrugineus.</title>
        <authorList>
            <person name="Dias G.B."/>
            <person name="Bergman C.M."/>
            <person name="Manee M."/>
        </authorList>
    </citation>
    <scope>NUCLEOTIDE SEQUENCE</scope>
    <source>
        <strain evidence="5">AA-2017</strain>
        <tissue evidence="5">Whole larva</tissue>
    </source>
</reference>
<keyword evidence="6" id="KW-1185">Reference proteome</keyword>
<feature type="transmembrane region" description="Helical" evidence="3">
    <location>
        <begin position="7"/>
        <end position="26"/>
    </location>
</feature>
<dbReference type="UniPathway" id="UPA00196"/>
<protein>
    <recommendedName>
        <fullName evidence="4">Phosphatidylinositol N-acetylglucosaminyltransferase subunit H conserved domain-containing protein</fullName>
    </recommendedName>
</protein>
<dbReference type="PANTHER" id="PTHR15231">
    <property type="entry name" value="PHOSPHATIDYLINOSITOL N-ACETYLGLUCOSAMINYLTRANSFERASE SUBUNIT H"/>
    <property type="match status" value="1"/>
</dbReference>